<evidence type="ECO:0000313" key="2">
    <source>
        <dbReference type="EMBL" id="KAL2840740.1"/>
    </source>
</evidence>
<dbReference type="Proteomes" id="UP001610444">
    <property type="component" value="Unassembled WGS sequence"/>
</dbReference>
<evidence type="ECO:0000259" key="1">
    <source>
        <dbReference type="PROSITE" id="PS50902"/>
    </source>
</evidence>
<dbReference type="InterPro" id="IPR008254">
    <property type="entry name" value="Flavodoxin/NO_synth"/>
</dbReference>
<keyword evidence="3" id="KW-1185">Reference proteome</keyword>
<reference evidence="2 3" key="1">
    <citation type="submission" date="2024-07" db="EMBL/GenBank/DDBJ databases">
        <title>Section-level genome sequencing and comparative genomics of Aspergillus sections Usti and Cavernicolus.</title>
        <authorList>
            <consortium name="Lawrence Berkeley National Laboratory"/>
            <person name="Nybo J.L."/>
            <person name="Vesth T.C."/>
            <person name="Theobald S."/>
            <person name="Frisvad J.C."/>
            <person name="Larsen T.O."/>
            <person name="Kjaerboelling I."/>
            <person name="Rothschild-Mancinelli K."/>
            <person name="Lyhne E.K."/>
            <person name="Kogle M.E."/>
            <person name="Barry K."/>
            <person name="Clum A."/>
            <person name="Na H."/>
            <person name="Ledsgaard L."/>
            <person name="Lin J."/>
            <person name="Lipzen A."/>
            <person name="Kuo A."/>
            <person name="Riley R."/>
            <person name="Mondo S."/>
            <person name="LaButti K."/>
            <person name="Haridas S."/>
            <person name="Pangalinan J."/>
            <person name="Salamov A.A."/>
            <person name="Simmons B.A."/>
            <person name="Magnuson J.K."/>
            <person name="Chen J."/>
            <person name="Drula E."/>
            <person name="Henrissat B."/>
            <person name="Wiebenga A."/>
            <person name="Lubbers R.J."/>
            <person name="Gomes A.C."/>
            <person name="Macurrencykelacurrency M.R."/>
            <person name="Stajich J."/>
            <person name="Grigoriev I.V."/>
            <person name="Mortensen U.H."/>
            <person name="De vries R.P."/>
            <person name="Baker S.E."/>
            <person name="Andersen M.R."/>
        </authorList>
    </citation>
    <scope>NUCLEOTIDE SEQUENCE [LARGE SCALE GENOMIC DNA]</scope>
    <source>
        <strain evidence="2 3">CBS 756.74</strain>
    </source>
</reference>
<proteinExistence type="predicted"/>
<evidence type="ECO:0000313" key="3">
    <source>
        <dbReference type="Proteomes" id="UP001610444"/>
    </source>
</evidence>
<sequence length="126" mass="13773">MVLSILSRNVQKDLEASLTKTLAQELRARFGIEAIADDPDNDDHAHPASIEGTNVVGLVLSPYGEGVPRDNAAEFDKFSTTLSQDESSPNKALEGLKYFAFGLGSTEYQYYNNRFADIADDSVVNL</sequence>
<protein>
    <recommendedName>
        <fullName evidence="1">Flavodoxin-like domain-containing protein</fullName>
    </recommendedName>
</protein>
<gene>
    <name evidence="2" type="ORF">BJX68DRAFT_271513</name>
</gene>
<dbReference type="Gene3D" id="3.40.50.360">
    <property type="match status" value="1"/>
</dbReference>
<name>A0ABR4JL43_9EURO</name>
<comment type="caution">
    <text evidence="2">The sequence shown here is derived from an EMBL/GenBank/DDBJ whole genome shotgun (WGS) entry which is preliminary data.</text>
</comment>
<organism evidence="2 3">
    <name type="scientific">Aspergillus pseudodeflectus</name>
    <dbReference type="NCBI Taxonomy" id="176178"/>
    <lineage>
        <taxon>Eukaryota</taxon>
        <taxon>Fungi</taxon>
        <taxon>Dikarya</taxon>
        <taxon>Ascomycota</taxon>
        <taxon>Pezizomycotina</taxon>
        <taxon>Eurotiomycetes</taxon>
        <taxon>Eurotiomycetidae</taxon>
        <taxon>Eurotiales</taxon>
        <taxon>Aspergillaceae</taxon>
        <taxon>Aspergillus</taxon>
        <taxon>Aspergillus subgen. Nidulantes</taxon>
    </lineage>
</organism>
<dbReference type="PROSITE" id="PS50902">
    <property type="entry name" value="FLAVODOXIN_LIKE"/>
    <property type="match status" value="1"/>
</dbReference>
<dbReference type="Pfam" id="PF00258">
    <property type="entry name" value="Flavodoxin_1"/>
    <property type="match status" value="1"/>
</dbReference>
<dbReference type="InterPro" id="IPR029039">
    <property type="entry name" value="Flavoprotein-like_sf"/>
</dbReference>
<feature type="domain" description="Flavodoxin-like" evidence="1">
    <location>
        <begin position="4"/>
        <end position="126"/>
    </location>
</feature>
<dbReference type="EMBL" id="JBFXLR010000063">
    <property type="protein sequence ID" value="KAL2840740.1"/>
    <property type="molecule type" value="Genomic_DNA"/>
</dbReference>
<accession>A0ABR4JL43</accession>
<dbReference type="GeneID" id="98162122"/>
<dbReference type="RefSeq" id="XP_070894211.1">
    <property type="nucleotide sequence ID" value="XM_071046958.1"/>
</dbReference>
<dbReference type="SUPFAM" id="SSF52218">
    <property type="entry name" value="Flavoproteins"/>
    <property type="match status" value="1"/>
</dbReference>